<dbReference type="PANTHER" id="PTHR35787">
    <property type="entry name" value="GLYCEROL UPTAKE OPERON ANTITERMINATOR REGULATORY PROTEIN"/>
    <property type="match status" value="1"/>
</dbReference>
<dbReference type="SUPFAM" id="SSF110391">
    <property type="entry name" value="GlpP-like"/>
    <property type="match status" value="1"/>
</dbReference>
<accession>A0A174ZVF7</accession>
<dbReference type="EMBL" id="CZBX01000008">
    <property type="protein sequence ID" value="CUQ88799.1"/>
    <property type="molecule type" value="Genomic_DNA"/>
</dbReference>
<dbReference type="RefSeq" id="WP_055160562.1">
    <property type="nucleotide sequence ID" value="NZ_CZBX01000008.1"/>
</dbReference>
<dbReference type="GO" id="GO:0006071">
    <property type="term" value="P:glycerol metabolic process"/>
    <property type="evidence" value="ECO:0007669"/>
    <property type="project" value="InterPro"/>
</dbReference>
<dbReference type="Proteomes" id="UP000078383">
    <property type="component" value="Unassembled WGS sequence"/>
</dbReference>
<evidence type="ECO:0000313" key="1">
    <source>
        <dbReference type="EMBL" id="CUQ88799.1"/>
    </source>
</evidence>
<dbReference type="InterPro" id="IPR006699">
    <property type="entry name" value="GlpP"/>
</dbReference>
<sequence length="188" mass="20384">MNYKFLDALEVSPVIAAVKDDEGVDACLKSESQVVFILYGDICTIPEIVSKVKAAGKLAVVHLDLIHGLASKNIAADFIRKYTEADGVISTKPTIIHRAKELGMLTVLRVFLIDSMAYENVKTQVMAAKPDVVEVLPGMMPKVIGKICKDLPVPVIAGGMIREKEDVMALLKAGVTSVSSTNPEIWFE</sequence>
<evidence type="ECO:0000313" key="2">
    <source>
        <dbReference type="Proteomes" id="UP000078383"/>
    </source>
</evidence>
<dbReference type="InterPro" id="IPR013785">
    <property type="entry name" value="Aldolase_TIM"/>
</dbReference>
<protein>
    <submittedName>
        <fullName evidence="1">Glycerol-3-phosphate responsive antiterminator</fullName>
    </submittedName>
</protein>
<dbReference type="OrthoDB" id="9799580at2"/>
<dbReference type="GO" id="GO:0006355">
    <property type="term" value="P:regulation of DNA-templated transcription"/>
    <property type="evidence" value="ECO:0007669"/>
    <property type="project" value="InterPro"/>
</dbReference>
<dbReference type="AlphaFoldDB" id="A0A174ZVF7"/>
<dbReference type="PIRSF" id="PIRSF016897">
    <property type="entry name" value="GlpP"/>
    <property type="match status" value="1"/>
</dbReference>
<dbReference type="Pfam" id="PF04309">
    <property type="entry name" value="G3P_antiterm"/>
    <property type="match status" value="1"/>
</dbReference>
<gene>
    <name evidence="1" type="primary">ygcP</name>
    <name evidence="1" type="ORF">ERS852502_01836</name>
</gene>
<name>A0A174ZVF7_9FIRM</name>
<organism evidence="1 2">
    <name type="scientific">[Ruminococcus] torques</name>
    <dbReference type="NCBI Taxonomy" id="33039"/>
    <lineage>
        <taxon>Bacteria</taxon>
        <taxon>Bacillati</taxon>
        <taxon>Bacillota</taxon>
        <taxon>Clostridia</taxon>
        <taxon>Lachnospirales</taxon>
        <taxon>Lachnospiraceae</taxon>
        <taxon>Mediterraneibacter</taxon>
    </lineage>
</organism>
<reference evidence="1 2" key="1">
    <citation type="submission" date="2015-09" db="EMBL/GenBank/DDBJ databases">
        <authorList>
            <consortium name="Pathogen Informatics"/>
        </authorList>
    </citation>
    <scope>NUCLEOTIDE SEQUENCE [LARGE SCALE GENOMIC DNA]</scope>
    <source>
        <strain evidence="1 2">2789STDY5834889</strain>
    </source>
</reference>
<dbReference type="PANTHER" id="PTHR35787:SF1">
    <property type="entry name" value="GLYCEROL UPTAKE OPERON ANTITERMINATOR REGULATORY PROTEIN"/>
    <property type="match status" value="1"/>
</dbReference>
<proteinExistence type="predicted"/>
<dbReference type="Gene3D" id="3.20.20.70">
    <property type="entry name" value="Aldolase class I"/>
    <property type="match status" value="1"/>
</dbReference>